<gene>
    <name evidence="1" type="ORF">ECPE_LOCUS93</name>
</gene>
<accession>A0A182ZZF8</accession>
<proteinExistence type="predicted"/>
<sequence>MFIPNELLTRLREFIGIDAARKPLQQPYEEPFPVMFLHETFFKVARNGRVDTINIERIKATYADDDLVHTSGRFDVIPARPVIEEPTSELSSQMAAPATISNETIGSGNEKRTLVASRCNDNLGTHLHDRGSFGVQEFVEYDLRFYDRIDGLTSRYVSARFEFSKCS</sequence>
<evidence type="ECO:0000313" key="3">
    <source>
        <dbReference type="WBParaSite" id="ECPE_0000009201-mRNA-1"/>
    </source>
</evidence>
<dbReference type="EMBL" id="UZAN01000240">
    <property type="protein sequence ID" value="VDP18548.1"/>
    <property type="molecule type" value="Genomic_DNA"/>
</dbReference>
<evidence type="ECO:0000313" key="2">
    <source>
        <dbReference type="Proteomes" id="UP000272942"/>
    </source>
</evidence>
<name>A0A182ZZF8_9TREM</name>
<dbReference type="AlphaFoldDB" id="A0A182ZZF8"/>
<organism evidence="3">
    <name type="scientific">Echinostoma caproni</name>
    <dbReference type="NCBI Taxonomy" id="27848"/>
    <lineage>
        <taxon>Eukaryota</taxon>
        <taxon>Metazoa</taxon>
        <taxon>Spiralia</taxon>
        <taxon>Lophotrochozoa</taxon>
        <taxon>Platyhelminthes</taxon>
        <taxon>Trematoda</taxon>
        <taxon>Digenea</taxon>
        <taxon>Plagiorchiida</taxon>
        <taxon>Echinostomata</taxon>
        <taxon>Echinostomatoidea</taxon>
        <taxon>Echinostomatidae</taxon>
        <taxon>Echinostoma</taxon>
    </lineage>
</organism>
<dbReference type="WBParaSite" id="ECPE_0000009201-mRNA-1">
    <property type="protein sequence ID" value="ECPE_0000009201-mRNA-1"/>
    <property type="gene ID" value="ECPE_0000009201"/>
</dbReference>
<dbReference type="Proteomes" id="UP000272942">
    <property type="component" value="Unassembled WGS sequence"/>
</dbReference>
<evidence type="ECO:0000313" key="1">
    <source>
        <dbReference type="EMBL" id="VDP18548.1"/>
    </source>
</evidence>
<keyword evidence="2" id="KW-1185">Reference proteome</keyword>
<reference evidence="1 2" key="2">
    <citation type="submission" date="2018-11" db="EMBL/GenBank/DDBJ databases">
        <authorList>
            <consortium name="Pathogen Informatics"/>
        </authorList>
    </citation>
    <scope>NUCLEOTIDE SEQUENCE [LARGE SCALE GENOMIC DNA]</scope>
    <source>
        <strain evidence="1 2">Egypt</strain>
    </source>
</reference>
<reference evidence="3" key="1">
    <citation type="submission" date="2016-06" db="UniProtKB">
        <authorList>
            <consortium name="WormBaseParasite"/>
        </authorList>
    </citation>
    <scope>IDENTIFICATION</scope>
</reference>
<protein>
    <submittedName>
        <fullName evidence="3">Polyprotein</fullName>
    </submittedName>
</protein>
<dbReference type="OrthoDB" id="6279146at2759"/>